<dbReference type="SUPFAM" id="SSF52540">
    <property type="entry name" value="P-loop containing nucleoside triphosphate hydrolases"/>
    <property type="match status" value="1"/>
</dbReference>
<dbReference type="Gene3D" id="2.40.50.140">
    <property type="entry name" value="Nucleic acid-binding proteins"/>
    <property type="match status" value="1"/>
</dbReference>
<dbReference type="AlphaFoldDB" id="A0AAD9PP92"/>
<keyword evidence="1 4" id="KW-0547">Nucleotide-binding</keyword>
<comment type="similarity">
    <text evidence="4">Belongs to the MCM family.</text>
</comment>
<reference evidence="7" key="1">
    <citation type="journal article" date="2023" name="Nat. Microbiol.">
        <title>Babesia duncani multi-omics identifies virulence factors and drug targets.</title>
        <authorList>
            <person name="Singh P."/>
            <person name="Lonardi S."/>
            <person name="Liang Q."/>
            <person name="Vydyam P."/>
            <person name="Khabirova E."/>
            <person name="Fang T."/>
            <person name="Gihaz S."/>
            <person name="Thekkiniath J."/>
            <person name="Munshi M."/>
            <person name="Abel S."/>
            <person name="Ciampossin L."/>
            <person name="Batugedara G."/>
            <person name="Gupta M."/>
            <person name="Lu X.M."/>
            <person name="Lenz T."/>
            <person name="Chakravarty S."/>
            <person name="Cornillot E."/>
            <person name="Hu Y."/>
            <person name="Ma W."/>
            <person name="Gonzalez L.M."/>
            <person name="Sanchez S."/>
            <person name="Estrada K."/>
            <person name="Sanchez-Flores A."/>
            <person name="Montero E."/>
            <person name="Harb O.S."/>
            <person name="Le Roch K.G."/>
            <person name="Mamoun C.B."/>
        </authorList>
    </citation>
    <scope>NUCLEOTIDE SEQUENCE</scope>
    <source>
        <strain evidence="7">WA1</strain>
    </source>
</reference>
<dbReference type="PROSITE" id="PS50051">
    <property type="entry name" value="MCM_2"/>
    <property type="match status" value="1"/>
</dbReference>
<dbReference type="RefSeq" id="XP_067805295.1">
    <property type="nucleotide sequence ID" value="XM_067946504.1"/>
</dbReference>
<sequence length="577" mass="62753">MYGPIKLHRIQSTDKATGANHLNISIPVLLKRDIAGSCSPGDVVHLVAFVRQRWKRLRRGERLDIEIFLDALDIQVLNLGRKSHLYVLDDTKGNLSLHAKIAPAASYRSFWQRHGKDEIMARAQIVDAIDCGLLGLDNSKLALLLTAIGGCLNPQDVPTPSGTSVTNKWSKYSRANSCHSGTECSASDWDQSTQPKSQLSQPKSHRMKSSAAYGGPPTRTNCHVLFLGSPGTGKSQLLKYASNLTGRYVAVSGTNCSTAGLTCTLIREGSETMLGVGALVLADGGICCIDEFVLIPAEDKACLHEAMEQQNISIAKAGIKCSLRCRCTIIAASNFSSVKNSNFSSQYDSCMVLVDDPLPLLSRFDLIIVLKECPLSDLELSNFLLEETINNGNDFKPKPKSQHPTNACDTIDWSVGQTLRDYIHYIKTHIMPTLSESAKTILNAYYTQLRQVASTCKNGGGPTVRTLESLIRLSQAHARLLFRNLVDVLDVVSVIWLYEFGLSGCTVGSSLGNEQAIERFGLFPHIVSIFQDYAGAAGGGLKFGNGIVNVKMYRYFESLLLNQLGLAKGPNGVAPAI</sequence>
<name>A0AAD9PP92_9APIC</name>
<accession>A0AAD9PP92</accession>
<evidence type="ECO:0000256" key="2">
    <source>
        <dbReference type="ARBA" id="ARBA00022840"/>
    </source>
</evidence>
<dbReference type="InterPro" id="IPR027417">
    <property type="entry name" value="P-loop_NTPase"/>
</dbReference>
<dbReference type="SMART" id="SM00350">
    <property type="entry name" value="MCM"/>
    <property type="match status" value="1"/>
</dbReference>
<dbReference type="GO" id="GO:0005634">
    <property type="term" value="C:nucleus"/>
    <property type="evidence" value="ECO:0007669"/>
    <property type="project" value="UniProtKB-SubCell"/>
</dbReference>
<dbReference type="Pfam" id="PF00493">
    <property type="entry name" value="MCM"/>
    <property type="match status" value="1"/>
</dbReference>
<organism evidence="7 8">
    <name type="scientific">Babesia duncani</name>
    <dbReference type="NCBI Taxonomy" id="323732"/>
    <lineage>
        <taxon>Eukaryota</taxon>
        <taxon>Sar</taxon>
        <taxon>Alveolata</taxon>
        <taxon>Apicomplexa</taxon>
        <taxon>Aconoidasida</taxon>
        <taxon>Piroplasmida</taxon>
        <taxon>Babesiidae</taxon>
        <taxon>Babesia</taxon>
    </lineage>
</organism>
<keyword evidence="2 4" id="KW-0067">ATP-binding</keyword>
<comment type="caution">
    <text evidence="7">The sequence shown here is derived from an EMBL/GenBank/DDBJ whole genome shotgun (WGS) entry which is preliminary data.</text>
</comment>
<dbReference type="Pfam" id="PF17855">
    <property type="entry name" value="MCM_lid"/>
    <property type="match status" value="1"/>
</dbReference>
<dbReference type="PRINTS" id="PR01657">
    <property type="entry name" value="MCMFAMILY"/>
</dbReference>
<dbReference type="InterPro" id="IPR012340">
    <property type="entry name" value="NA-bd_OB-fold"/>
</dbReference>
<feature type="region of interest" description="Disordered" evidence="5">
    <location>
        <begin position="183"/>
        <end position="216"/>
    </location>
</feature>
<dbReference type="GO" id="GO:0017116">
    <property type="term" value="F:single-stranded DNA helicase activity"/>
    <property type="evidence" value="ECO:0007669"/>
    <property type="project" value="TreeGrafter"/>
</dbReference>
<dbReference type="PANTHER" id="PTHR11630:SF48">
    <property type="entry name" value="DNA HELICASE MCM9"/>
    <property type="match status" value="1"/>
</dbReference>
<protein>
    <submittedName>
        <fullName evidence="7">Bifunctional MCM domain/P-loop containing nucleoside triphosphate hydrolase/Nucleic acid-binding</fullName>
    </submittedName>
</protein>
<evidence type="ECO:0000313" key="7">
    <source>
        <dbReference type="EMBL" id="KAK2198453.1"/>
    </source>
</evidence>
<keyword evidence="3 4" id="KW-0238">DNA-binding</keyword>
<feature type="domain" description="MCM C-terminal AAA(+) ATPase" evidence="6">
    <location>
        <begin position="208"/>
        <end position="372"/>
    </location>
</feature>
<dbReference type="GO" id="GO:0000724">
    <property type="term" value="P:double-strand break repair via homologous recombination"/>
    <property type="evidence" value="ECO:0007669"/>
    <property type="project" value="TreeGrafter"/>
</dbReference>
<proteinExistence type="inferred from homology"/>
<dbReference type="Gene3D" id="3.40.50.300">
    <property type="entry name" value="P-loop containing nucleotide triphosphate hydrolases"/>
    <property type="match status" value="1"/>
</dbReference>
<evidence type="ECO:0000256" key="3">
    <source>
        <dbReference type="ARBA" id="ARBA00023125"/>
    </source>
</evidence>
<dbReference type="KEGG" id="bdw:94335766"/>
<evidence type="ECO:0000256" key="4">
    <source>
        <dbReference type="RuleBase" id="RU004070"/>
    </source>
</evidence>
<dbReference type="GO" id="GO:0003697">
    <property type="term" value="F:single-stranded DNA binding"/>
    <property type="evidence" value="ECO:0007669"/>
    <property type="project" value="TreeGrafter"/>
</dbReference>
<gene>
    <name evidence="7" type="ORF">BdWA1_001468</name>
</gene>
<dbReference type="InterPro" id="IPR041562">
    <property type="entry name" value="MCM_lid"/>
</dbReference>
<evidence type="ECO:0000259" key="6">
    <source>
        <dbReference type="PROSITE" id="PS50051"/>
    </source>
</evidence>
<keyword evidence="8" id="KW-1185">Reference proteome</keyword>
<dbReference type="PANTHER" id="PTHR11630">
    <property type="entry name" value="DNA REPLICATION LICENSING FACTOR MCM FAMILY MEMBER"/>
    <property type="match status" value="1"/>
</dbReference>
<evidence type="ECO:0000256" key="1">
    <source>
        <dbReference type="ARBA" id="ARBA00022741"/>
    </source>
</evidence>
<dbReference type="EMBL" id="JALLKP010000001">
    <property type="protein sequence ID" value="KAK2198453.1"/>
    <property type="molecule type" value="Genomic_DNA"/>
</dbReference>
<dbReference type="GO" id="GO:0042555">
    <property type="term" value="C:MCM complex"/>
    <property type="evidence" value="ECO:0007669"/>
    <property type="project" value="TreeGrafter"/>
</dbReference>
<evidence type="ECO:0000256" key="5">
    <source>
        <dbReference type="SAM" id="MobiDB-lite"/>
    </source>
</evidence>
<evidence type="ECO:0000313" key="8">
    <source>
        <dbReference type="Proteomes" id="UP001214638"/>
    </source>
</evidence>
<feature type="compositionally biased region" description="Polar residues" evidence="5">
    <location>
        <begin position="183"/>
        <end position="202"/>
    </location>
</feature>
<dbReference type="InterPro" id="IPR031327">
    <property type="entry name" value="MCM"/>
</dbReference>
<keyword evidence="7" id="KW-0378">Hydrolase</keyword>
<dbReference type="InterPro" id="IPR001208">
    <property type="entry name" value="MCM_dom"/>
</dbReference>
<dbReference type="GO" id="GO:0005524">
    <property type="term" value="F:ATP binding"/>
    <property type="evidence" value="ECO:0007669"/>
    <property type="project" value="UniProtKB-KW"/>
</dbReference>
<dbReference type="GO" id="GO:0016787">
    <property type="term" value="F:hydrolase activity"/>
    <property type="evidence" value="ECO:0007669"/>
    <property type="project" value="UniProtKB-KW"/>
</dbReference>
<dbReference type="GeneID" id="94335766"/>
<dbReference type="Proteomes" id="UP001214638">
    <property type="component" value="Unassembled WGS sequence"/>
</dbReference>